<organism evidence="2 3">
    <name type="scientific">Coprothermobacter proteolyticus (strain ATCC 35245 / DSM 5265 / OCM 4 / BT)</name>
    <dbReference type="NCBI Taxonomy" id="309798"/>
    <lineage>
        <taxon>Bacteria</taxon>
        <taxon>Pseudomonadati</taxon>
        <taxon>Coprothermobacterota</taxon>
        <taxon>Coprothermobacteria</taxon>
        <taxon>Coprothermobacterales</taxon>
        <taxon>Coprothermobacteraceae</taxon>
        <taxon>Coprothermobacter</taxon>
    </lineage>
</organism>
<feature type="transmembrane region" description="Helical" evidence="1">
    <location>
        <begin position="151"/>
        <end position="170"/>
    </location>
</feature>
<feature type="transmembrane region" description="Helical" evidence="1">
    <location>
        <begin position="58"/>
        <end position="75"/>
    </location>
</feature>
<keyword evidence="1" id="KW-1133">Transmembrane helix</keyword>
<dbReference type="AlphaFoldDB" id="B5Y7H6"/>
<feature type="transmembrane region" description="Helical" evidence="1">
    <location>
        <begin position="231"/>
        <end position="249"/>
    </location>
</feature>
<feature type="transmembrane region" description="Helical" evidence="1">
    <location>
        <begin position="261"/>
        <end position="279"/>
    </location>
</feature>
<dbReference type="eggNOG" id="COG1906">
    <property type="taxonomic scope" value="Bacteria"/>
</dbReference>
<proteinExistence type="predicted"/>
<dbReference type="OrthoDB" id="367235at2"/>
<dbReference type="RefSeq" id="WP_012544728.1">
    <property type="nucleotide sequence ID" value="NC_011295.1"/>
</dbReference>
<feature type="transmembrane region" description="Helical" evidence="1">
    <location>
        <begin position="341"/>
        <end position="364"/>
    </location>
</feature>
<reference evidence="3" key="1">
    <citation type="submission" date="2008-08" db="EMBL/GenBank/DDBJ databases">
        <title>The complete genome sequence of Coprothermobacter proteolyticus strain ATCC 5245 / DSM 5265 / BT.</title>
        <authorList>
            <person name="Dodson R.J."/>
            <person name="Durkin A.S."/>
            <person name="Wu M."/>
            <person name="Eisen J."/>
            <person name="Sutton G."/>
        </authorList>
    </citation>
    <scope>NUCLEOTIDE SEQUENCE [LARGE SCALE GENOMIC DNA]</scope>
    <source>
        <strain evidence="3">ATCC 35245 / DSM 5265 / OCM 4 / BT</strain>
    </source>
</reference>
<dbReference type="HOGENOM" id="CLU_056143_0_0_9"/>
<dbReference type="Pfam" id="PF04165">
    <property type="entry name" value="DUF401"/>
    <property type="match status" value="1"/>
</dbReference>
<evidence type="ECO:0000313" key="2">
    <source>
        <dbReference type="EMBL" id="ACI18078.1"/>
    </source>
</evidence>
<keyword evidence="1" id="KW-0812">Transmembrane</keyword>
<dbReference type="Proteomes" id="UP000001732">
    <property type="component" value="Chromosome"/>
</dbReference>
<dbReference type="InterPro" id="IPR007294">
    <property type="entry name" value="DUF401"/>
</dbReference>
<gene>
    <name evidence="2" type="ordered locus">COPRO5265_0357</name>
</gene>
<feature type="transmembrane region" description="Helical" evidence="1">
    <location>
        <begin position="376"/>
        <end position="395"/>
    </location>
</feature>
<name>B5Y7H6_COPPD</name>
<sequence length="396" mass="43353">MNLALWLLVIFVVIVLLLDKIDLYLLFLGATVFLGFIGGLSFADLSKGFLESLFAQRTVAVLLTLYLMSLYEVFLRRSGALARLTHNFIKMLGDYRLTSVVMPAIMGLLPSPGGARFSAPLVAETLENSVVSNQEKAFINFWFRHIWEPILPVYPGTLMAAMLMGITPGHLAQMNWYIPLLMIVVGWVLVFGFSLPSVRFQNPSWKEVILDLGPLLAVIVAGVTIKNDFTVPIAILLACAFIYILHAKALPKMGTLLSEALKWKMLAIIPAVYYFANILESTGANEAVASSLSALHLPTIVFFIALPFVVSMITGLTQAGVGTSLPLLIGLTTPANRVAMLNLAFIFAFIGVMASPTHLCLILSRDYFEARAGALYNKLFMAVFVVGLFPVVLALF</sequence>
<dbReference type="EMBL" id="CP001145">
    <property type="protein sequence ID" value="ACI18078.1"/>
    <property type="molecule type" value="Genomic_DNA"/>
</dbReference>
<accession>B5Y7H6</accession>
<feature type="transmembrane region" description="Helical" evidence="1">
    <location>
        <begin position="176"/>
        <end position="196"/>
    </location>
</feature>
<feature type="transmembrane region" description="Helical" evidence="1">
    <location>
        <begin position="27"/>
        <end position="46"/>
    </location>
</feature>
<evidence type="ECO:0000313" key="3">
    <source>
        <dbReference type="Proteomes" id="UP000001732"/>
    </source>
</evidence>
<dbReference type="STRING" id="309798.COPRO5265_0357"/>
<dbReference type="PANTHER" id="PTHR39556">
    <property type="entry name" value="PROTEIN, PUTATIVE-RELATED"/>
    <property type="match status" value="1"/>
</dbReference>
<evidence type="ECO:0000256" key="1">
    <source>
        <dbReference type="SAM" id="Phobius"/>
    </source>
</evidence>
<keyword evidence="1" id="KW-0472">Membrane</keyword>
<feature type="transmembrane region" description="Helical" evidence="1">
    <location>
        <begin position="208"/>
        <end position="225"/>
    </location>
</feature>
<feature type="transmembrane region" description="Helical" evidence="1">
    <location>
        <begin position="299"/>
        <end position="329"/>
    </location>
</feature>
<protein>
    <submittedName>
        <fullName evidence="2">Membrane protein, putative</fullName>
    </submittedName>
</protein>
<dbReference type="KEGG" id="cpo:COPRO5265_0357"/>
<reference evidence="2 3" key="2">
    <citation type="journal article" date="2014" name="Genome Announc.">
        <title>Complete Genome Sequence of Coprothermobacter proteolyticus DSM 5265.</title>
        <authorList>
            <person name="Alexiev A."/>
            <person name="Coil D.A."/>
            <person name="Badger J.H."/>
            <person name="Enticknap J."/>
            <person name="Ward N."/>
            <person name="Robb F.T."/>
            <person name="Eisen J.A."/>
        </authorList>
    </citation>
    <scope>NUCLEOTIDE SEQUENCE [LARGE SCALE GENOMIC DNA]</scope>
    <source>
        <strain evidence="3">ATCC 35245 / DSM 5265 / OCM 4 / BT</strain>
    </source>
</reference>
<dbReference type="PANTHER" id="PTHR39556:SF1">
    <property type="entry name" value="PROTEIN, PUTATIVE-RELATED"/>
    <property type="match status" value="1"/>
</dbReference>
<keyword evidence="3" id="KW-1185">Reference proteome</keyword>